<organism evidence="2 3">
    <name type="scientific">Mycena indigotica</name>
    <dbReference type="NCBI Taxonomy" id="2126181"/>
    <lineage>
        <taxon>Eukaryota</taxon>
        <taxon>Fungi</taxon>
        <taxon>Dikarya</taxon>
        <taxon>Basidiomycota</taxon>
        <taxon>Agaricomycotina</taxon>
        <taxon>Agaricomycetes</taxon>
        <taxon>Agaricomycetidae</taxon>
        <taxon>Agaricales</taxon>
        <taxon>Marasmiineae</taxon>
        <taxon>Mycenaceae</taxon>
        <taxon>Mycena</taxon>
    </lineage>
</organism>
<dbReference type="RefSeq" id="XP_037213575.1">
    <property type="nucleotide sequence ID" value="XM_037370019.1"/>
</dbReference>
<dbReference type="GeneID" id="59352535"/>
<feature type="region of interest" description="Disordered" evidence="1">
    <location>
        <begin position="321"/>
        <end position="371"/>
    </location>
</feature>
<evidence type="ECO:0000313" key="3">
    <source>
        <dbReference type="Proteomes" id="UP000636479"/>
    </source>
</evidence>
<keyword evidence="3" id="KW-1185">Reference proteome</keyword>
<name>A0A8H6VRZ6_9AGAR</name>
<gene>
    <name evidence="2" type="ORF">MIND_01359000</name>
</gene>
<dbReference type="OrthoDB" id="3068037at2759"/>
<proteinExistence type="predicted"/>
<evidence type="ECO:0000256" key="1">
    <source>
        <dbReference type="SAM" id="MobiDB-lite"/>
    </source>
</evidence>
<feature type="compositionally biased region" description="Polar residues" evidence="1">
    <location>
        <begin position="323"/>
        <end position="333"/>
    </location>
</feature>
<dbReference type="EMBL" id="JACAZF010000016">
    <property type="protein sequence ID" value="KAF7289846.1"/>
    <property type="molecule type" value="Genomic_DNA"/>
</dbReference>
<accession>A0A8H6VRZ6</accession>
<sequence length="483" mass="53267">MDCNHLTIVEAIPENKGLLPTSAHTSTASVSPCTFTTSSMTTAELVAEEALQERLRLWRTEKGPDVTTQYQDMQLQNDARLGRFVRGILLRKPTDGEQPRDFRAKQLHEIKKACQDAEREDDKLKNVLHEGVEVGAARIKDLYVSVALEHPDELDPINHVNEQLRKPIGPVAYCSPVLRTLLFAENFDKVPASKISQAIELDLPDRVDSLLEFHHIAFHADVAVMAQLYDPILATDKLKRRELLKLHQAKMEKLSVEFSDNITARLTQHWEQCQADIDDAAFSDTISSIGDYASRERSEATSSAAHSSSSDWSRNLKRPFEHASSTLPPSADSTPKGILRPANPSGGNTGTAQERPNKRATILDHKGASVAGREVDSSDGLFFLEHRIAPENLSATVQAAYDLQVDRDPNFGIRVTGSEAEGTIQVPSTPTSTRQQRIYEFWTPPAIDRDAQRVPRSFASGTGSTPVGANVQAGRVKAKAKAL</sequence>
<comment type="caution">
    <text evidence="2">The sequence shown here is derived from an EMBL/GenBank/DDBJ whole genome shotgun (WGS) entry which is preliminary data.</text>
</comment>
<dbReference type="Proteomes" id="UP000636479">
    <property type="component" value="Unassembled WGS sequence"/>
</dbReference>
<evidence type="ECO:0000313" key="2">
    <source>
        <dbReference type="EMBL" id="KAF7289846.1"/>
    </source>
</evidence>
<protein>
    <submittedName>
        <fullName evidence="2">Uncharacterized protein</fullName>
    </submittedName>
</protein>
<feature type="compositionally biased region" description="Basic and acidic residues" evidence="1">
    <location>
        <begin position="355"/>
        <end position="367"/>
    </location>
</feature>
<dbReference type="AlphaFoldDB" id="A0A8H6VRZ6"/>
<reference evidence="2" key="1">
    <citation type="submission" date="2020-05" db="EMBL/GenBank/DDBJ databases">
        <title>Mycena genomes resolve the evolution of fungal bioluminescence.</title>
        <authorList>
            <person name="Tsai I.J."/>
        </authorList>
    </citation>
    <scope>NUCLEOTIDE SEQUENCE</scope>
    <source>
        <strain evidence="2">171206Taipei</strain>
    </source>
</reference>